<evidence type="ECO:0000259" key="2">
    <source>
        <dbReference type="SMART" id="SM00672"/>
    </source>
</evidence>
<keyword evidence="1" id="KW-0472">Membrane</keyword>
<dbReference type="InterPro" id="IPR051091">
    <property type="entry name" value="O-Glucosyltr/Glycosyltrsf_90"/>
</dbReference>
<feature type="transmembrane region" description="Helical" evidence="1">
    <location>
        <begin position="9"/>
        <end position="28"/>
    </location>
</feature>
<dbReference type="EMBL" id="MVGC01000223">
    <property type="protein sequence ID" value="RJE21515.1"/>
    <property type="molecule type" value="Genomic_DNA"/>
</dbReference>
<gene>
    <name evidence="3" type="ORF">PHISCL_06148</name>
</gene>
<name>A0A3A2ZU56_9EURO</name>
<evidence type="ECO:0000313" key="3">
    <source>
        <dbReference type="EMBL" id="RJE21515.1"/>
    </source>
</evidence>
<keyword evidence="4" id="KW-1185">Reference proteome</keyword>
<dbReference type="Proteomes" id="UP000266188">
    <property type="component" value="Unassembled WGS sequence"/>
</dbReference>
<organism evidence="3 4">
    <name type="scientific">Aspergillus sclerotialis</name>
    <dbReference type="NCBI Taxonomy" id="2070753"/>
    <lineage>
        <taxon>Eukaryota</taxon>
        <taxon>Fungi</taxon>
        <taxon>Dikarya</taxon>
        <taxon>Ascomycota</taxon>
        <taxon>Pezizomycotina</taxon>
        <taxon>Eurotiomycetes</taxon>
        <taxon>Eurotiomycetidae</taxon>
        <taxon>Eurotiales</taxon>
        <taxon>Aspergillaceae</taxon>
        <taxon>Aspergillus</taxon>
        <taxon>Aspergillus subgen. Polypaecilum</taxon>
    </lineage>
</organism>
<dbReference type="PANTHER" id="PTHR12203">
    <property type="entry name" value="KDEL LYS-ASP-GLU-LEU CONTAINING - RELATED"/>
    <property type="match status" value="1"/>
</dbReference>
<dbReference type="InterPro" id="IPR006598">
    <property type="entry name" value="CAP10"/>
</dbReference>
<evidence type="ECO:0000313" key="4">
    <source>
        <dbReference type="Proteomes" id="UP000266188"/>
    </source>
</evidence>
<dbReference type="SMART" id="SM00672">
    <property type="entry name" value="CAP10"/>
    <property type="match status" value="1"/>
</dbReference>
<dbReference type="AlphaFoldDB" id="A0A3A2ZU56"/>
<dbReference type="PANTHER" id="PTHR12203:SF112">
    <property type="entry name" value="DUF821 DOMAIN PROTEIN (AFU_ORTHOLOGUE AFUA_2G14740)"/>
    <property type="match status" value="1"/>
</dbReference>
<keyword evidence="1" id="KW-1133">Transmembrane helix</keyword>
<accession>A0A3A2ZU56</accession>
<dbReference type="Pfam" id="PF05686">
    <property type="entry name" value="Glyco_transf_90"/>
    <property type="match status" value="1"/>
</dbReference>
<keyword evidence="1" id="KW-0812">Transmembrane</keyword>
<sequence>MPILQGQSLRLLATSCVLAILTIAILLFSRDSDNAGKYIIKTPTKYPPPQSQKCPQSSDEHWEFDPARDANNHGLSEEQCRIAFPKLFVEIEKSADERRNRSISYKEIDLVEIGDGMVRAVVFNGELYIVEYGDMRYTRTRAKATLYSLHRALTSFGKKESLPNIEFIFTADDFASDPTSPIWSYSKRDSDTPVWLMPDFGYWSWPEVQIGSYRDIRSRIRAIDNQLPFREKRKQLLWRGSVAPNPEIRSKLLKTAVGQSWASIRVIDWDDENDVRFNLLPMEDHCKYMFLAHTEGRSFSGRGKYLLNCRSVVVSHKLEWKEAHHAALISTGPQANYVQVERDYSDLNRKIEFLIDHPETAKDCRECG</sequence>
<proteinExistence type="predicted"/>
<reference evidence="4" key="1">
    <citation type="submission" date="2017-02" db="EMBL/GenBank/DDBJ databases">
        <authorList>
            <person name="Tafer H."/>
            <person name="Lopandic K."/>
        </authorList>
    </citation>
    <scope>NUCLEOTIDE SEQUENCE [LARGE SCALE GENOMIC DNA]</scope>
    <source>
        <strain evidence="4">CBS 366.77</strain>
    </source>
</reference>
<evidence type="ECO:0000256" key="1">
    <source>
        <dbReference type="SAM" id="Phobius"/>
    </source>
</evidence>
<comment type="caution">
    <text evidence="3">The sequence shown here is derived from an EMBL/GenBank/DDBJ whole genome shotgun (WGS) entry which is preliminary data.</text>
</comment>
<feature type="domain" description="Glycosyl transferase CAP10" evidence="2">
    <location>
        <begin position="161"/>
        <end position="366"/>
    </location>
</feature>
<dbReference type="OrthoDB" id="202415at2759"/>
<protein>
    <submittedName>
        <fullName evidence="3">DUF821 domain protein</fullName>
    </submittedName>
</protein>